<evidence type="ECO:0000313" key="3">
    <source>
        <dbReference type="EMBL" id="PVM62874.1"/>
    </source>
</evidence>
<keyword evidence="1" id="KW-0812">Transmembrane</keyword>
<feature type="transmembrane region" description="Helical" evidence="1">
    <location>
        <begin position="23"/>
        <end position="56"/>
    </location>
</feature>
<evidence type="ECO:0000313" key="4">
    <source>
        <dbReference type="Proteomes" id="UP000245068"/>
    </source>
</evidence>
<evidence type="ECO:0000256" key="1">
    <source>
        <dbReference type="SAM" id="Phobius"/>
    </source>
</evidence>
<dbReference type="AlphaFoldDB" id="A0A2T8WRU5"/>
<dbReference type="EMBL" id="QDLV01000044">
    <property type="protein sequence ID" value="PVJ41128.1"/>
    <property type="molecule type" value="Genomic_DNA"/>
</dbReference>
<name>A0A2T8WRU5_SALET</name>
<dbReference type="EMBL" id="QDOO01000051">
    <property type="protein sequence ID" value="PVM62874.1"/>
    <property type="molecule type" value="Genomic_DNA"/>
</dbReference>
<evidence type="ECO:0000313" key="2">
    <source>
        <dbReference type="EMBL" id="PVJ41128.1"/>
    </source>
</evidence>
<proteinExistence type="predicted"/>
<protein>
    <submittedName>
        <fullName evidence="2">Uncharacterized protein</fullName>
    </submittedName>
</protein>
<keyword evidence="1" id="KW-1133">Transmembrane helix</keyword>
<accession>A0A2T8WRU5</accession>
<evidence type="ECO:0000313" key="5">
    <source>
        <dbReference type="Proteomes" id="UP000245551"/>
    </source>
</evidence>
<sequence length="69" mass="7604">MVDLMADLADISALLHGEYGGVVLVILFSGTLFLMGCLTIIVLALVRFFSFILGLLRQVRVRDGNKKIH</sequence>
<reference evidence="4 5" key="1">
    <citation type="submission" date="2018-04" db="EMBL/GenBank/DDBJ databases">
        <title>Serotype diversity and antimicrobial resistance among Salmonella enterica isolated from patients at an equine referral hospital.</title>
        <authorList>
            <person name="Leon I.M."/>
            <person name="Lawhon S.D."/>
            <person name="Norman K.N."/>
            <person name="Threadgill D.S."/>
            <person name="Ohta N."/>
            <person name="Vinasco J."/>
            <person name="Scott H.M."/>
        </authorList>
    </citation>
    <scope>NUCLEOTIDE SEQUENCE [LARGE SCALE GENOMIC DNA]</scope>
    <source>
        <strain evidence="3 4">159</strain>
        <strain evidence="2 5">230</strain>
    </source>
</reference>
<dbReference type="RefSeq" id="WP_058644852.1">
    <property type="nucleotide sequence ID" value="NZ_QDLV01000044.1"/>
</dbReference>
<organism evidence="2 5">
    <name type="scientific">Salmonella enterica subsp. enterica serovar Gaminara</name>
    <dbReference type="NCBI Taxonomy" id="913070"/>
    <lineage>
        <taxon>Bacteria</taxon>
        <taxon>Pseudomonadati</taxon>
        <taxon>Pseudomonadota</taxon>
        <taxon>Gammaproteobacteria</taxon>
        <taxon>Enterobacterales</taxon>
        <taxon>Enterobacteriaceae</taxon>
        <taxon>Salmonella</taxon>
    </lineage>
</organism>
<comment type="caution">
    <text evidence="2">The sequence shown here is derived from an EMBL/GenBank/DDBJ whole genome shotgun (WGS) entry which is preliminary data.</text>
</comment>
<dbReference type="Proteomes" id="UP000245551">
    <property type="component" value="Unassembled WGS sequence"/>
</dbReference>
<keyword evidence="1" id="KW-0472">Membrane</keyword>
<dbReference type="Proteomes" id="UP000245068">
    <property type="component" value="Unassembled WGS sequence"/>
</dbReference>
<gene>
    <name evidence="3" type="ORF">C4784_26400</name>
    <name evidence="2" type="ORF">C4855_25925</name>
</gene>